<evidence type="ECO:0000313" key="2">
    <source>
        <dbReference type="EMBL" id="TRM60046.1"/>
    </source>
</evidence>
<dbReference type="Proteomes" id="UP000320762">
    <property type="component" value="Unassembled WGS sequence"/>
</dbReference>
<dbReference type="STRING" id="97359.A0A550C5Q9"/>
<dbReference type="EMBL" id="VDMD01000024">
    <property type="protein sequence ID" value="TRM60046.1"/>
    <property type="molecule type" value="Genomic_DNA"/>
</dbReference>
<keyword evidence="3" id="KW-1185">Reference proteome</keyword>
<reference evidence="2 3" key="1">
    <citation type="journal article" date="2019" name="New Phytol.">
        <title>Comparative genomics reveals unique wood-decay strategies and fruiting body development in the Schizophyllaceae.</title>
        <authorList>
            <person name="Almasi E."/>
            <person name="Sahu N."/>
            <person name="Krizsan K."/>
            <person name="Balint B."/>
            <person name="Kovacs G.M."/>
            <person name="Kiss B."/>
            <person name="Cseklye J."/>
            <person name="Drula E."/>
            <person name="Henrissat B."/>
            <person name="Nagy I."/>
            <person name="Chovatia M."/>
            <person name="Adam C."/>
            <person name="LaButti K."/>
            <person name="Lipzen A."/>
            <person name="Riley R."/>
            <person name="Grigoriev I.V."/>
            <person name="Nagy L.G."/>
        </authorList>
    </citation>
    <scope>NUCLEOTIDE SEQUENCE [LARGE SCALE GENOMIC DNA]</scope>
    <source>
        <strain evidence="2 3">NL-1724</strain>
    </source>
</reference>
<evidence type="ECO:0000313" key="3">
    <source>
        <dbReference type="Proteomes" id="UP000320762"/>
    </source>
</evidence>
<dbReference type="AlphaFoldDB" id="A0A550C5Q9"/>
<dbReference type="InterPro" id="IPR038212">
    <property type="entry name" value="TF_EnY2_sf"/>
</dbReference>
<name>A0A550C5Q9_9AGAR</name>
<sequence>MPPRAAAPSNGRPYMLNGTSKAPPDAVEQELLRRLLASPEWVRIRATLHARLNEAGWVDDLYIRASSRTANSLTAVTVQDLIDVLGPHAHGDCRPVCVNIG</sequence>
<dbReference type="Pfam" id="PF10163">
    <property type="entry name" value="EnY2"/>
    <property type="match status" value="1"/>
</dbReference>
<dbReference type="GO" id="GO:0005643">
    <property type="term" value="C:nuclear pore"/>
    <property type="evidence" value="ECO:0007669"/>
    <property type="project" value="InterPro"/>
</dbReference>
<protein>
    <submittedName>
        <fullName evidence="2">Uncharacterized protein</fullName>
    </submittedName>
</protein>
<dbReference type="InterPro" id="IPR018783">
    <property type="entry name" value="TF_ENY2"/>
</dbReference>
<proteinExistence type="predicted"/>
<comment type="caution">
    <text evidence="2">The sequence shown here is derived from an EMBL/GenBank/DDBJ whole genome shotgun (WGS) entry which is preliminary data.</text>
</comment>
<dbReference type="Gene3D" id="1.10.246.140">
    <property type="match status" value="1"/>
</dbReference>
<evidence type="ECO:0000256" key="1">
    <source>
        <dbReference type="SAM" id="MobiDB-lite"/>
    </source>
</evidence>
<dbReference type="OrthoDB" id="6221744at2759"/>
<organism evidence="2 3">
    <name type="scientific">Schizophyllum amplum</name>
    <dbReference type="NCBI Taxonomy" id="97359"/>
    <lineage>
        <taxon>Eukaryota</taxon>
        <taxon>Fungi</taxon>
        <taxon>Dikarya</taxon>
        <taxon>Basidiomycota</taxon>
        <taxon>Agaricomycotina</taxon>
        <taxon>Agaricomycetes</taxon>
        <taxon>Agaricomycetidae</taxon>
        <taxon>Agaricales</taxon>
        <taxon>Schizophyllaceae</taxon>
        <taxon>Schizophyllum</taxon>
    </lineage>
</organism>
<dbReference type="GO" id="GO:0003713">
    <property type="term" value="F:transcription coactivator activity"/>
    <property type="evidence" value="ECO:0007669"/>
    <property type="project" value="InterPro"/>
</dbReference>
<gene>
    <name evidence="2" type="ORF">BD626DRAFT_506283</name>
</gene>
<accession>A0A550C5Q9</accession>
<feature type="region of interest" description="Disordered" evidence="1">
    <location>
        <begin position="1"/>
        <end position="22"/>
    </location>
</feature>
<dbReference type="GO" id="GO:0006406">
    <property type="term" value="P:mRNA export from nucleus"/>
    <property type="evidence" value="ECO:0007669"/>
    <property type="project" value="InterPro"/>
</dbReference>
<dbReference type="GO" id="GO:0000124">
    <property type="term" value="C:SAGA complex"/>
    <property type="evidence" value="ECO:0007669"/>
    <property type="project" value="InterPro"/>
</dbReference>